<accession>A0AA41W5K0</accession>
<keyword evidence="4" id="KW-0328">Glycosyltransferase</keyword>
<evidence type="ECO:0000256" key="7">
    <source>
        <dbReference type="ARBA" id="ARBA00022803"/>
    </source>
</evidence>
<dbReference type="SMART" id="SM00028">
    <property type="entry name" value="TPR"/>
    <property type="match status" value="3"/>
</dbReference>
<dbReference type="AlphaFoldDB" id="A0AA41W5K0"/>
<gene>
    <name evidence="10" type="ORF">NAF29_04560</name>
</gene>
<dbReference type="PANTHER" id="PTHR44835:SF1">
    <property type="entry name" value="PROTEIN O-GLCNAC TRANSFERASE"/>
    <property type="match status" value="1"/>
</dbReference>
<feature type="domain" description="O-GlcNAc transferase C-terminal" evidence="9">
    <location>
        <begin position="750"/>
        <end position="923"/>
    </location>
</feature>
<evidence type="ECO:0000256" key="3">
    <source>
        <dbReference type="ARBA" id="ARBA00011970"/>
    </source>
</evidence>
<reference evidence="10 11" key="1">
    <citation type="journal article" date="2013" name="Antonie Van Leeuwenhoek">
        <title>Echinimonas agarilytica gen. nov., sp. nov., a new gammaproteobacterium isolated from the sea urchin Strongylocentrotus intermedius.</title>
        <authorList>
            <person name="Nedashkovskaya O.I."/>
            <person name="Stenkova A.M."/>
            <person name="Zhukova N.V."/>
            <person name="Van Trappen S."/>
            <person name="Lee J.S."/>
            <person name="Kim S.B."/>
        </authorList>
    </citation>
    <scope>NUCLEOTIDE SEQUENCE [LARGE SCALE GENOMIC DNA]</scope>
    <source>
        <strain evidence="10 11">KMM 6351</strain>
    </source>
</reference>
<evidence type="ECO:0000256" key="8">
    <source>
        <dbReference type="PROSITE-ProRule" id="PRU00339"/>
    </source>
</evidence>
<feature type="repeat" description="TPR" evidence="8">
    <location>
        <begin position="392"/>
        <end position="425"/>
    </location>
</feature>
<comment type="caution">
    <text evidence="10">The sequence shown here is derived from an EMBL/GenBank/DDBJ whole genome shotgun (WGS) entry which is preliminary data.</text>
</comment>
<dbReference type="Gene3D" id="3.40.50.2000">
    <property type="entry name" value="Glycogen Phosphorylase B"/>
    <property type="match status" value="1"/>
</dbReference>
<protein>
    <recommendedName>
        <fullName evidence="3">protein O-GlcNAc transferase</fullName>
        <ecNumber evidence="3">2.4.1.255</ecNumber>
    </recommendedName>
</protein>
<dbReference type="InterPro" id="IPR029489">
    <property type="entry name" value="OGT/SEC/SPY_C"/>
</dbReference>
<evidence type="ECO:0000256" key="2">
    <source>
        <dbReference type="ARBA" id="ARBA00005386"/>
    </source>
</evidence>
<evidence type="ECO:0000256" key="4">
    <source>
        <dbReference type="ARBA" id="ARBA00022676"/>
    </source>
</evidence>
<evidence type="ECO:0000256" key="5">
    <source>
        <dbReference type="ARBA" id="ARBA00022679"/>
    </source>
</evidence>
<organism evidence="10 11">
    <name type="scientific">Echinimonas agarilytica</name>
    <dbReference type="NCBI Taxonomy" id="1215918"/>
    <lineage>
        <taxon>Bacteria</taxon>
        <taxon>Pseudomonadati</taxon>
        <taxon>Pseudomonadota</taxon>
        <taxon>Gammaproteobacteria</taxon>
        <taxon>Alteromonadales</taxon>
        <taxon>Echinimonadaceae</taxon>
        <taxon>Echinimonas</taxon>
    </lineage>
</organism>
<dbReference type="RefSeq" id="WP_251260317.1">
    <property type="nucleotide sequence ID" value="NZ_JAMQGP010000002.1"/>
</dbReference>
<dbReference type="InterPro" id="IPR051939">
    <property type="entry name" value="Glycosyltr_41/O-GlcNAc_trsf"/>
</dbReference>
<comment type="similarity">
    <text evidence="2">Belongs to the glycosyltransferase 41 family. O-GlcNAc transferase subfamily.</text>
</comment>
<dbReference type="EMBL" id="JAMQGP010000002">
    <property type="protein sequence ID" value="MCM2678947.1"/>
    <property type="molecule type" value="Genomic_DNA"/>
</dbReference>
<keyword evidence="11" id="KW-1185">Reference proteome</keyword>
<proteinExistence type="inferred from homology"/>
<dbReference type="Pfam" id="PF13844">
    <property type="entry name" value="Glyco_transf_41"/>
    <property type="match status" value="2"/>
</dbReference>
<comment type="pathway">
    <text evidence="1">Protein modification; protein glycosylation.</text>
</comment>
<dbReference type="Gene3D" id="3.40.50.11380">
    <property type="match status" value="1"/>
</dbReference>
<evidence type="ECO:0000256" key="1">
    <source>
        <dbReference type="ARBA" id="ARBA00004922"/>
    </source>
</evidence>
<dbReference type="InterPro" id="IPR019734">
    <property type="entry name" value="TPR_rpt"/>
</dbReference>
<evidence type="ECO:0000256" key="6">
    <source>
        <dbReference type="ARBA" id="ARBA00022737"/>
    </source>
</evidence>
<feature type="repeat" description="TPR" evidence="8">
    <location>
        <begin position="357"/>
        <end position="390"/>
    </location>
</feature>
<name>A0AA41W5K0_9GAMM</name>
<dbReference type="Gene3D" id="1.25.40.10">
    <property type="entry name" value="Tetratricopeptide repeat domain"/>
    <property type="match status" value="1"/>
</dbReference>
<dbReference type="InterPro" id="IPR011990">
    <property type="entry name" value="TPR-like_helical_dom_sf"/>
</dbReference>
<keyword evidence="6" id="KW-0677">Repeat</keyword>
<sequence>MFEDRSWNKDFSKPCPAAQELIREQLELSYKQGSIKRVYKCAQFLDKYQLIADKEAKLLAEAGLKTGHKKAALLGCQRLVELDPSNHESVQFLLQSYMSVGDFKHAHQTSQILLAQGLVDESFVADLNDKISLKHELENLIIQLFSSPVSTSESELHFSQVQQVLQLAADINDMELCFKVVTGCLSARSIPNAWVISIFDLLTEKFDQNTHLDLLDHLRIDHYWADFAEHFVKYCSLNSKSIDAQTAQKLLAVVQGVPGKESASLALLVLTQQWSKAERLLAKNKSIQWQNYSLKSLAKLLCNLNKMDALDRLIARNENTSAEVFWLLAAGLEGNSKALERRLQLLQQASKLSETSSQIANDLGDVYFALGRHEEAKNAFYKAYSLAPDENFYTCYNLAMTLQVLGGNKQALDYYKVALSIDPERSVSWKAVGNFMSASGSAHLAHDAFRLYLAVYPNDVEVWLQYATMLQSLNEIELALDIVEEISTQHPNNLTAKVVFSGLNMTLGKATQARQINEQLLYSKDTPHHFKLQALGNALFASNYDPKLNSEELYGKYSLVQLLLPKQKYFEWNASGNNKKIRVGYVSADFKTHACAYFIEPLLSHYNHDRFEVFAYSGVNIEDEYTDLFKGKVDHWRYIAKLSDDKAAELIRSDEIDILVDLSGHTSGSRLSVLALKPAPIQMSWLGYGYTTGLPQVDYFLCDWEMAPEGSEMLFYETPLRLDRPSFTIKPHQKYLDFEPKRRDLFDGSPIVFGSATRAIRINDQLIAAWAEIISRVPNSILNIDNPNFADPYSAEQMTQRFVDAGIPREQLKIEHAGDYFNTIAAMDICLDCFPHNSGTTIFEMLWCGTPVITKRDRPSVGRIGVSIVQGVGRPEWIADSVEEYIEKAVSLALDRERLAMITKSLRNDFKTSQLYDGEGFCRSVERAYEHILSERFS</sequence>
<evidence type="ECO:0000313" key="10">
    <source>
        <dbReference type="EMBL" id="MCM2678947.1"/>
    </source>
</evidence>
<keyword evidence="5" id="KW-0808">Transferase</keyword>
<evidence type="ECO:0000259" key="9">
    <source>
        <dbReference type="Pfam" id="PF13844"/>
    </source>
</evidence>
<dbReference type="GO" id="GO:0097363">
    <property type="term" value="F:protein O-acetylglucosaminyltransferase activity"/>
    <property type="evidence" value="ECO:0007669"/>
    <property type="project" value="UniProtKB-EC"/>
</dbReference>
<dbReference type="Pfam" id="PF13181">
    <property type="entry name" value="TPR_8"/>
    <property type="match status" value="1"/>
</dbReference>
<keyword evidence="7 8" id="KW-0802">TPR repeat</keyword>
<evidence type="ECO:0000313" key="11">
    <source>
        <dbReference type="Proteomes" id="UP001165393"/>
    </source>
</evidence>
<dbReference type="PROSITE" id="PS50005">
    <property type="entry name" value="TPR"/>
    <property type="match status" value="2"/>
</dbReference>
<dbReference type="EC" id="2.4.1.255" evidence="3"/>
<feature type="domain" description="O-GlcNAc transferase C-terminal" evidence="9">
    <location>
        <begin position="567"/>
        <end position="734"/>
    </location>
</feature>
<dbReference type="SUPFAM" id="SSF48452">
    <property type="entry name" value="TPR-like"/>
    <property type="match status" value="1"/>
</dbReference>
<dbReference type="Proteomes" id="UP001165393">
    <property type="component" value="Unassembled WGS sequence"/>
</dbReference>
<dbReference type="PANTHER" id="PTHR44835">
    <property type="entry name" value="UDP-N-ACETYLGLUCOSAMINE--PEPTIDE N-ACETYLGLUCOSAMINYLTRANSFERASE SPINDLY-RELATED"/>
    <property type="match status" value="1"/>
</dbReference>